<comment type="caution">
    <text evidence="8">The sequence shown here is derived from an EMBL/GenBank/DDBJ whole genome shotgun (WGS) entry which is preliminary data.</text>
</comment>
<feature type="transmembrane region" description="Helical" evidence="6">
    <location>
        <begin position="135"/>
        <end position="154"/>
    </location>
</feature>
<keyword evidence="5 6" id="KW-0472">Membrane</keyword>
<sequence length="313" mass="34046">MLKRMLAMSMAVLVTWIWSSSYFLNVYAFEQGLGPFTLSGLRFLIGSAVLAVILVPSYRRRRAKGNKDANRPKKRPPLYVWLLLGLSGYAAAQGLQYAGQRLLEPTQVSLILSMANTLMVLAVDRLGAGESRDGVTVPGALVMIAGVVLFYFPWHFGGGSAWGISLVLLSSAGYALHLTLNRRMLANAWSDPLLLTLVPMAIGGAVLLSCGLAFEEAPRFGGALVGVVLCLGIVNGAAAFLLWTWSQQFLSAGDSGLINNLMLPEIALLEMVLFDRRFEAWQWGGITLVLAAVIVVQARRQLRVRRQADVRSP</sequence>
<proteinExistence type="inferred from homology"/>
<dbReference type="SUPFAM" id="SSF103481">
    <property type="entry name" value="Multidrug resistance efflux transporter EmrE"/>
    <property type="match status" value="2"/>
</dbReference>
<feature type="transmembrane region" description="Helical" evidence="6">
    <location>
        <begin position="160"/>
        <end position="180"/>
    </location>
</feature>
<name>A0ABX0F8Y1_9BACL</name>
<evidence type="ECO:0000256" key="4">
    <source>
        <dbReference type="ARBA" id="ARBA00022989"/>
    </source>
</evidence>
<organism evidence="8 9">
    <name type="scientific">Saccharibacillus alkalitolerans</name>
    <dbReference type="NCBI Taxonomy" id="2705290"/>
    <lineage>
        <taxon>Bacteria</taxon>
        <taxon>Bacillati</taxon>
        <taxon>Bacillota</taxon>
        <taxon>Bacilli</taxon>
        <taxon>Bacillales</taxon>
        <taxon>Paenibacillaceae</taxon>
        <taxon>Saccharibacillus</taxon>
    </lineage>
</organism>
<dbReference type="PANTHER" id="PTHR32322">
    <property type="entry name" value="INNER MEMBRANE TRANSPORTER"/>
    <property type="match status" value="1"/>
</dbReference>
<evidence type="ECO:0000256" key="5">
    <source>
        <dbReference type="ARBA" id="ARBA00023136"/>
    </source>
</evidence>
<reference evidence="8 9" key="1">
    <citation type="submission" date="2020-01" db="EMBL/GenBank/DDBJ databases">
        <title>Polyphasic characterisation and genomic insights into a novel alkali tolerant bacterium VR-M41.</title>
        <authorList>
            <person name="Vemuluri V.R."/>
        </authorList>
    </citation>
    <scope>NUCLEOTIDE SEQUENCE [LARGE SCALE GENOMIC DNA]</scope>
    <source>
        <strain evidence="8 9">VR-M41</strain>
    </source>
</reference>
<feature type="transmembrane region" description="Helical" evidence="6">
    <location>
        <begin position="78"/>
        <end position="99"/>
    </location>
</feature>
<evidence type="ECO:0000256" key="3">
    <source>
        <dbReference type="ARBA" id="ARBA00022692"/>
    </source>
</evidence>
<dbReference type="InterPro" id="IPR000620">
    <property type="entry name" value="EamA_dom"/>
</dbReference>
<dbReference type="RefSeq" id="WP_166274334.1">
    <property type="nucleotide sequence ID" value="NZ_JAAFGS010000003.1"/>
</dbReference>
<accession>A0ABX0F8Y1</accession>
<comment type="subcellular location">
    <subcellularLocation>
        <location evidence="1">Endomembrane system</location>
        <topology evidence="1">Multi-pass membrane protein</topology>
    </subcellularLocation>
</comment>
<dbReference type="EMBL" id="JAAFGS010000003">
    <property type="protein sequence ID" value="NGZ75944.1"/>
    <property type="molecule type" value="Genomic_DNA"/>
</dbReference>
<evidence type="ECO:0000256" key="1">
    <source>
        <dbReference type="ARBA" id="ARBA00004127"/>
    </source>
</evidence>
<dbReference type="InterPro" id="IPR050638">
    <property type="entry name" value="AA-Vitamin_Transporters"/>
</dbReference>
<keyword evidence="9" id="KW-1185">Reference proteome</keyword>
<feature type="domain" description="EamA" evidence="7">
    <location>
        <begin position="162"/>
        <end position="296"/>
    </location>
</feature>
<feature type="transmembrane region" description="Helical" evidence="6">
    <location>
        <begin position="220"/>
        <end position="245"/>
    </location>
</feature>
<dbReference type="PANTHER" id="PTHR32322:SF2">
    <property type="entry name" value="EAMA DOMAIN-CONTAINING PROTEIN"/>
    <property type="match status" value="1"/>
</dbReference>
<dbReference type="Pfam" id="PF00892">
    <property type="entry name" value="EamA"/>
    <property type="match status" value="2"/>
</dbReference>
<evidence type="ECO:0000256" key="6">
    <source>
        <dbReference type="SAM" id="Phobius"/>
    </source>
</evidence>
<feature type="transmembrane region" description="Helical" evidence="6">
    <location>
        <begin position="38"/>
        <end position="58"/>
    </location>
</feature>
<dbReference type="Proteomes" id="UP000800303">
    <property type="component" value="Unassembled WGS sequence"/>
</dbReference>
<feature type="domain" description="EamA" evidence="7">
    <location>
        <begin position="6"/>
        <end position="151"/>
    </location>
</feature>
<evidence type="ECO:0000313" key="8">
    <source>
        <dbReference type="EMBL" id="NGZ75944.1"/>
    </source>
</evidence>
<protein>
    <submittedName>
        <fullName evidence="8">DMT family transporter</fullName>
    </submittedName>
</protein>
<comment type="similarity">
    <text evidence="2">Belongs to the EamA transporter family.</text>
</comment>
<evidence type="ECO:0000313" key="9">
    <source>
        <dbReference type="Proteomes" id="UP000800303"/>
    </source>
</evidence>
<feature type="transmembrane region" description="Helical" evidence="6">
    <location>
        <begin position="192"/>
        <end position="214"/>
    </location>
</feature>
<dbReference type="InterPro" id="IPR037185">
    <property type="entry name" value="EmrE-like"/>
</dbReference>
<evidence type="ECO:0000256" key="2">
    <source>
        <dbReference type="ARBA" id="ARBA00007362"/>
    </source>
</evidence>
<evidence type="ECO:0000259" key="7">
    <source>
        <dbReference type="Pfam" id="PF00892"/>
    </source>
</evidence>
<feature type="transmembrane region" description="Helical" evidence="6">
    <location>
        <begin position="280"/>
        <end position="298"/>
    </location>
</feature>
<feature type="transmembrane region" description="Helical" evidence="6">
    <location>
        <begin position="105"/>
        <end position="123"/>
    </location>
</feature>
<gene>
    <name evidence="8" type="ORF">GYN08_11485</name>
</gene>
<keyword evidence="4 6" id="KW-1133">Transmembrane helix</keyword>
<feature type="transmembrane region" description="Helical" evidence="6">
    <location>
        <begin position="257"/>
        <end position="274"/>
    </location>
</feature>
<keyword evidence="3 6" id="KW-0812">Transmembrane</keyword>